<accession>A0A6B3SX40</accession>
<dbReference type="Pfam" id="PF04014">
    <property type="entry name" value="MazE_antitoxin"/>
    <property type="match status" value="1"/>
</dbReference>
<dbReference type="NCBIfam" id="TIGR01439">
    <property type="entry name" value="lp_hng_hel_AbrB"/>
    <property type="match status" value="1"/>
</dbReference>
<dbReference type="Gene3D" id="2.10.260.10">
    <property type="match status" value="1"/>
</dbReference>
<dbReference type="Proteomes" id="UP000482155">
    <property type="component" value="Unassembled WGS sequence"/>
</dbReference>
<dbReference type="EMBL" id="JAAIVB010000073">
    <property type="protein sequence ID" value="NEX63626.1"/>
    <property type="molecule type" value="Genomic_DNA"/>
</dbReference>
<dbReference type="AlphaFoldDB" id="A0A6B3SX40"/>
<dbReference type="PROSITE" id="PS51740">
    <property type="entry name" value="SPOVT_ABRB"/>
    <property type="match status" value="1"/>
</dbReference>
<feature type="domain" description="SpoVT-AbrB" evidence="2">
    <location>
        <begin position="24"/>
        <end position="70"/>
    </location>
</feature>
<organism evidence="3 4">
    <name type="scientific">Noviherbaspirillum galbum</name>
    <dbReference type="NCBI Taxonomy" id="2709383"/>
    <lineage>
        <taxon>Bacteria</taxon>
        <taxon>Pseudomonadati</taxon>
        <taxon>Pseudomonadota</taxon>
        <taxon>Betaproteobacteria</taxon>
        <taxon>Burkholderiales</taxon>
        <taxon>Oxalobacteraceae</taxon>
        <taxon>Noviherbaspirillum</taxon>
    </lineage>
</organism>
<dbReference type="SMART" id="SM00966">
    <property type="entry name" value="SpoVT_AbrB"/>
    <property type="match status" value="1"/>
</dbReference>
<reference evidence="3 4" key="1">
    <citation type="submission" date="2020-02" db="EMBL/GenBank/DDBJ databases">
        <authorList>
            <person name="Kim M.K."/>
        </authorList>
    </citation>
    <scope>NUCLEOTIDE SEQUENCE [LARGE SCALE GENOMIC DNA]</scope>
    <source>
        <strain evidence="3 4">17J57-3</strain>
    </source>
</reference>
<protein>
    <submittedName>
        <fullName evidence="3">AbrB/MazE/SpoVT family DNA-binding domain-containing protein</fullName>
    </submittedName>
</protein>
<keyword evidence="4" id="KW-1185">Reference proteome</keyword>
<gene>
    <name evidence="3" type="ORF">G3574_21315</name>
</gene>
<keyword evidence="1 3" id="KW-0238">DNA-binding</keyword>
<comment type="caution">
    <text evidence="3">The sequence shown here is derived from an EMBL/GenBank/DDBJ whole genome shotgun (WGS) entry which is preliminary data.</text>
</comment>
<sequence>MANTTLKCPYRPTFLQVERPERTHQPCPLTASGKIIIPREIRERLGLKPSDQVRFFLGEDGTLVLRPQPPPSGKQ</sequence>
<dbReference type="GO" id="GO:0003677">
    <property type="term" value="F:DNA binding"/>
    <property type="evidence" value="ECO:0007669"/>
    <property type="project" value="UniProtKB-UniRule"/>
</dbReference>
<dbReference type="InterPro" id="IPR007159">
    <property type="entry name" value="SpoVT-AbrB_dom"/>
</dbReference>
<dbReference type="SUPFAM" id="SSF89447">
    <property type="entry name" value="AbrB/MazE/MraZ-like"/>
    <property type="match status" value="1"/>
</dbReference>
<proteinExistence type="predicted"/>
<evidence type="ECO:0000313" key="3">
    <source>
        <dbReference type="EMBL" id="NEX63626.1"/>
    </source>
</evidence>
<name>A0A6B3SX40_9BURK</name>
<evidence type="ECO:0000256" key="1">
    <source>
        <dbReference type="PROSITE-ProRule" id="PRU01076"/>
    </source>
</evidence>
<dbReference type="InterPro" id="IPR037914">
    <property type="entry name" value="SpoVT-AbrB_sf"/>
</dbReference>
<evidence type="ECO:0000313" key="4">
    <source>
        <dbReference type="Proteomes" id="UP000482155"/>
    </source>
</evidence>
<evidence type="ECO:0000259" key="2">
    <source>
        <dbReference type="PROSITE" id="PS51740"/>
    </source>
</evidence>